<reference evidence="2 3" key="1">
    <citation type="submission" date="2015-09" db="EMBL/GenBank/DDBJ databases">
        <title>Trachymyrmex zeteki WGS genome.</title>
        <authorList>
            <person name="Nygaard S."/>
            <person name="Hu H."/>
            <person name="Boomsma J."/>
            <person name="Zhang G."/>
        </authorList>
    </citation>
    <scope>NUCLEOTIDE SEQUENCE [LARGE SCALE GENOMIC DNA]</scope>
    <source>
        <strain evidence="2">Tzet28-1</strain>
        <tissue evidence="2">Whole body</tissue>
    </source>
</reference>
<evidence type="ECO:0000256" key="1">
    <source>
        <dbReference type="SAM" id="MobiDB-lite"/>
    </source>
</evidence>
<organism evidence="2 3">
    <name type="scientific">Mycetomoellerius zeteki</name>
    <dbReference type="NCBI Taxonomy" id="64791"/>
    <lineage>
        <taxon>Eukaryota</taxon>
        <taxon>Metazoa</taxon>
        <taxon>Ecdysozoa</taxon>
        <taxon>Arthropoda</taxon>
        <taxon>Hexapoda</taxon>
        <taxon>Insecta</taxon>
        <taxon>Pterygota</taxon>
        <taxon>Neoptera</taxon>
        <taxon>Endopterygota</taxon>
        <taxon>Hymenoptera</taxon>
        <taxon>Apocrita</taxon>
        <taxon>Aculeata</taxon>
        <taxon>Formicoidea</taxon>
        <taxon>Formicidae</taxon>
        <taxon>Myrmicinae</taxon>
        <taxon>Mycetomoellerius</taxon>
    </lineage>
</organism>
<dbReference type="AlphaFoldDB" id="A0A151X4I7"/>
<sequence>MDLPHNKLPHLTFLQGIITRSITCTLRMQLKACPACTRKNLAGKSSDVDTESRGARTVSLYKSGSRGYLRQRSDVACALVHVHREERKLQEKGSCSGIKLMTDNSNRNFEVLNVQFAVNQFTITRGFPARSAIREIGADYAFQIDRENSFGYRFAVPFRDAFKRRNELRRHVGFASETSQPVAQFGLSLPLGDRLHNTAFDLSFDLLVSPVSLITFSLQEFWHCKAKRLSRSTACTYVRVSSDLQVKRVQPVALLTRLIQKEWFHRAGYVGPGVPSPPTPQTQRRSSSSSHDRSNAALGRRALGRASGAGFSAPYHHVIATTSLAQRNTT</sequence>
<evidence type="ECO:0000313" key="2">
    <source>
        <dbReference type="EMBL" id="KYQ55138.1"/>
    </source>
</evidence>
<dbReference type="EMBL" id="KQ982554">
    <property type="protein sequence ID" value="KYQ55138.1"/>
    <property type="molecule type" value="Genomic_DNA"/>
</dbReference>
<accession>A0A151X4I7</accession>
<protein>
    <submittedName>
        <fullName evidence="2">Uncharacterized protein</fullName>
    </submittedName>
</protein>
<feature type="region of interest" description="Disordered" evidence="1">
    <location>
        <begin position="270"/>
        <end position="296"/>
    </location>
</feature>
<keyword evidence="3" id="KW-1185">Reference proteome</keyword>
<dbReference type="Proteomes" id="UP000075809">
    <property type="component" value="Unassembled WGS sequence"/>
</dbReference>
<gene>
    <name evidence="2" type="ORF">ALC60_05990</name>
</gene>
<name>A0A151X4I7_9HYME</name>
<feature type="compositionally biased region" description="Low complexity" evidence="1">
    <location>
        <begin position="281"/>
        <end position="296"/>
    </location>
</feature>
<proteinExistence type="predicted"/>
<evidence type="ECO:0000313" key="3">
    <source>
        <dbReference type="Proteomes" id="UP000075809"/>
    </source>
</evidence>